<reference evidence="2" key="1">
    <citation type="journal article" date="2005" name="Nature">
        <title>The map-based sequence of the rice genome.</title>
        <authorList>
            <consortium name="International rice genome sequencing project (IRGSP)"/>
            <person name="Matsumoto T."/>
            <person name="Wu J."/>
            <person name="Kanamori H."/>
            <person name="Katayose Y."/>
            <person name="Fujisawa M."/>
            <person name="Namiki N."/>
            <person name="Mizuno H."/>
            <person name="Yamamoto K."/>
            <person name="Antonio B.A."/>
            <person name="Baba T."/>
            <person name="Sakata K."/>
            <person name="Nagamura Y."/>
            <person name="Aoki H."/>
            <person name="Arikawa K."/>
            <person name="Arita K."/>
            <person name="Bito T."/>
            <person name="Chiden Y."/>
            <person name="Fujitsuka N."/>
            <person name="Fukunaka R."/>
            <person name="Hamada M."/>
            <person name="Harada C."/>
            <person name="Hayashi A."/>
            <person name="Hijishita S."/>
            <person name="Honda M."/>
            <person name="Hosokawa S."/>
            <person name="Ichikawa Y."/>
            <person name="Idonuma A."/>
            <person name="Iijima M."/>
            <person name="Ikeda M."/>
            <person name="Ikeno M."/>
            <person name="Ito K."/>
            <person name="Ito S."/>
            <person name="Ito T."/>
            <person name="Ito Y."/>
            <person name="Ito Y."/>
            <person name="Iwabuchi A."/>
            <person name="Kamiya K."/>
            <person name="Karasawa W."/>
            <person name="Kurita K."/>
            <person name="Katagiri S."/>
            <person name="Kikuta A."/>
            <person name="Kobayashi H."/>
            <person name="Kobayashi N."/>
            <person name="Machita K."/>
            <person name="Maehara T."/>
            <person name="Masukawa M."/>
            <person name="Mizubayashi T."/>
            <person name="Mukai Y."/>
            <person name="Nagasaki H."/>
            <person name="Nagata Y."/>
            <person name="Naito S."/>
            <person name="Nakashima M."/>
            <person name="Nakama Y."/>
            <person name="Nakamichi Y."/>
            <person name="Nakamura M."/>
            <person name="Meguro A."/>
            <person name="Negishi M."/>
            <person name="Ohta I."/>
            <person name="Ohta T."/>
            <person name="Okamoto M."/>
            <person name="Ono N."/>
            <person name="Saji S."/>
            <person name="Sakaguchi M."/>
            <person name="Sakai K."/>
            <person name="Shibata M."/>
            <person name="Shimokawa T."/>
            <person name="Song J."/>
            <person name="Takazaki Y."/>
            <person name="Terasawa K."/>
            <person name="Tsugane M."/>
            <person name="Tsuji K."/>
            <person name="Ueda S."/>
            <person name="Waki K."/>
            <person name="Yamagata H."/>
            <person name="Yamamoto M."/>
            <person name="Yamamoto S."/>
            <person name="Yamane H."/>
            <person name="Yoshiki S."/>
            <person name="Yoshihara R."/>
            <person name="Yukawa K."/>
            <person name="Zhong H."/>
            <person name="Yano M."/>
            <person name="Yuan Q."/>
            <person name="Ouyang S."/>
            <person name="Liu J."/>
            <person name="Jones K.M."/>
            <person name="Gansberger K."/>
            <person name="Moffat K."/>
            <person name="Hill J."/>
            <person name="Bera J."/>
            <person name="Fadrosh D."/>
            <person name="Jin S."/>
            <person name="Johri S."/>
            <person name="Kim M."/>
            <person name="Overton L."/>
            <person name="Reardon M."/>
            <person name="Tsitrin T."/>
            <person name="Vuong H."/>
            <person name="Weaver B."/>
            <person name="Ciecko A."/>
            <person name="Tallon L."/>
            <person name="Jackson J."/>
            <person name="Pai G."/>
            <person name="Aken S.V."/>
            <person name="Utterback T."/>
            <person name="Reidmuller S."/>
            <person name="Feldblyum T."/>
            <person name="Hsiao J."/>
            <person name="Zismann V."/>
            <person name="Iobst S."/>
            <person name="de Vazeille A.R."/>
            <person name="Buell C.R."/>
            <person name="Ying K."/>
            <person name="Li Y."/>
            <person name="Lu T."/>
            <person name="Huang Y."/>
            <person name="Zhao Q."/>
            <person name="Feng Q."/>
            <person name="Zhang L."/>
            <person name="Zhu J."/>
            <person name="Weng Q."/>
            <person name="Mu J."/>
            <person name="Lu Y."/>
            <person name="Fan D."/>
            <person name="Liu Y."/>
            <person name="Guan J."/>
            <person name="Zhang Y."/>
            <person name="Yu S."/>
            <person name="Liu X."/>
            <person name="Zhang Y."/>
            <person name="Hong G."/>
            <person name="Han B."/>
            <person name="Choisne N."/>
            <person name="Demange N."/>
            <person name="Orjeda G."/>
            <person name="Samain S."/>
            <person name="Cattolico L."/>
            <person name="Pelletier E."/>
            <person name="Couloux A."/>
            <person name="Segurens B."/>
            <person name="Wincker P."/>
            <person name="D'Hont A."/>
            <person name="Scarpelli C."/>
            <person name="Weissenbach J."/>
            <person name="Salanoubat M."/>
            <person name="Quetier F."/>
            <person name="Yu Y."/>
            <person name="Kim H.R."/>
            <person name="Rambo T."/>
            <person name="Currie J."/>
            <person name="Collura K."/>
            <person name="Luo M."/>
            <person name="Yang T."/>
            <person name="Ammiraju J.S.S."/>
            <person name="Engler F."/>
            <person name="Soderlund C."/>
            <person name="Wing R.A."/>
            <person name="Palmer L.E."/>
            <person name="de la Bastide M."/>
            <person name="Spiegel L."/>
            <person name="Nascimento L."/>
            <person name="Zutavern T."/>
            <person name="O'Shaughnessy A."/>
            <person name="Dike S."/>
            <person name="Dedhia N."/>
            <person name="Preston R."/>
            <person name="Balija V."/>
            <person name="McCombie W.R."/>
            <person name="Chow T."/>
            <person name="Chen H."/>
            <person name="Chung M."/>
            <person name="Chen C."/>
            <person name="Shaw J."/>
            <person name="Wu H."/>
            <person name="Hsiao K."/>
            <person name="Chao Y."/>
            <person name="Chu M."/>
            <person name="Cheng C."/>
            <person name="Hour A."/>
            <person name="Lee P."/>
            <person name="Lin S."/>
            <person name="Lin Y."/>
            <person name="Liou J."/>
            <person name="Liu S."/>
            <person name="Hsing Y."/>
            <person name="Raghuvanshi S."/>
            <person name="Mohanty A."/>
            <person name="Bharti A.K."/>
            <person name="Gaur A."/>
            <person name="Gupta V."/>
            <person name="Kumar D."/>
            <person name="Ravi V."/>
            <person name="Vij S."/>
            <person name="Kapur A."/>
            <person name="Khurana P."/>
            <person name="Khurana P."/>
            <person name="Khurana J.P."/>
            <person name="Tyagi A.K."/>
            <person name="Gaikwad K."/>
            <person name="Singh A."/>
            <person name="Dalal V."/>
            <person name="Srivastava S."/>
            <person name="Dixit A."/>
            <person name="Pal A.K."/>
            <person name="Ghazi I.A."/>
            <person name="Yadav M."/>
            <person name="Pandit A."/>
            <person name="Bhargava A."/>
            <person name="Sureshbabu K."/>
            <person name="Batra K."/>
            <person name="Sharma T.R."/>
            <person name="Mohapatra T."/>
            <person name="Singh N.K."/>
            <person name="Messing J."/>
            <person name="Nelson A.B."/>
            <person name="Fuks G."/>
            <person name="Kavchok S."/>
            <person name="Keizer G."/>
            <person name="Linton E."/>
            <person name="Llaca V."/>
            <person name="Song R."/>
            <person name="Tanyolac B."/>
            <person name="Young S."/>
            <person name="Ho-Il K."/>
            <person name="Hahn J.H."/>
            <person name="Sangsakoo G."/>
            <person name="Vanavichit A."/>
            <person name="de Mattos Luiz.A.T."/>
            <person name="Zimmer P.D."/>
            <person name="Malone G."/>
            <person name="Dellagostin O."/>
            <person name="de Oliveira A.C."/>
            <person name="Bevan M."/>
            <person name="Bancroft I."/>
            <person name="Minx P."/>
            <person name="Cordum H."/>
            <person name="Wilson R."/>
            <person name="Cheng Z."/>
            <person name="Jin W."/>
            <person name="Jiang J."/>
            <person name="Leong S.A."/>
            <person name="Iwama H."/>
            <person name="Gojobori T."/>
            <person name="Itoh T."/>
            <person name="Niimura Y."/>
            <person name="Fujii Y."/>
            <person name="Habara T."/>
            <person name="Sakai H."/>
            <person name="Sato Y."/>
            <person name="Wilson G."/>
            <person name="Kumar K."/>
            <person name="McCouch S."/>
            <person name="Juretic N."/>
            <person name="Hoen D."/>
            <person name="Wright S."/>
            <person name="Bruskiewich R."/>
            <person name="Bureau T."/>
            <person name="Miyao A."/>
            <person name="Hirochika H."/>
            <person name="Nishikawa T."/>
            <person name="Kadowaki K."/>
            <person name="Sugiura M."/>
            <person name="Burr B."/>
            <person name="Sasaki T."/>
        </authorList>
    </citation>
    <scope>NUCLEOTIDE SEQUENCE [LARGE SCALE GENOMIC DNA]</scope>
    <source>
        <strain evidence="2">cv. Nipponbare</strain>
    </source>
</reference>
<evidence type="ECO:0000313" key="2">
    <source>
        <dbReference type="Proteomes" id="UP000000763"/>
    </source>
</evidence>
<dbReference type="AlphaFoldDB" id="Q53NS8"/>
<evidence type="ECO:0000313" key="1">
    <source>
        <dbReference type="EMBL" id="AAX96410.1"/>
    </source>
</evidence>
<organism evidence="1 2">
    <name type="scientific">Oryza sativa subsp. japonica</name>
    <name type="common">Rice</name>
    <dbReference type="NCBI Taxonomy" id="39947"/>
    <lineage>
        <taxon>Eukaryota</taxon>
        <taxon>Viridiplantae</taxon>
        <taxon>Streptophyta</taxon>
        <taxon>Embryophyta</taxon>
        <taxon>Tracheophyta</taxon>
        <taxon>Spermatophyta</taxon>
        <taxon>Magnoliopsida</taxon>
        <taxon>Liliopsida</taxon>
        <taxon>Poales</taxon>
        <taxon>Poaceae</taxon>
        <taxon>BOP clade</taxon>
        <taxon>Oryzoideae</taxon>
        <taxon>Oryzeae</taxon>
        <taxon>Oryzinae</taxon>
        <taxon>Oryza</taxon>
        <taxon>Oryza sativa</taxon>
    </lineage>
</organism>
<dbReference type="EMBL" id="AC133931">
    <property type="protein sequence ID" value="AAX96410.1"/>
    <property type="molecule type" value="Genomic_DNA"/>
</dbReference>
<sequence>MVQASPFCGKPNEDASAHLQQFLEMCSSYIVKGVSPDAIRLRLFPFSLLGRAKQWFYANCAMVDT</sequence>
<gene>
    <name evidence="1" type="ordered locus">LOC_Os11g24710</name>
</gene>
<reference evidence="2" key="2">
    <citation type="journal article" date="2008" name="Nucleic Acids Res.">
        <title>The rice annotation project database (RAP-DB): 2008 update.</title>
        <authorList>
            <consortium name="The rice annotation project (RAP)"/>
        </authorList>
    </citation>
    <scope>GENOME REANNOTATION</scope>
    <source>
        <strain evidence="2">cv. Nipponbare</strain>
    </source>
</reference>
<protein>
    <submittedName>
        <fullName evidence="1">Uncharacterized protein</fullName>
    </submittedName>
</protein>
<accession>Q53NS8</accession>
<name>Q53NS8_ORYSJ</name>
<dbReference type="Proteomes" id="UP000000763">
    <property type="component" value="Chromosome 11"/>
</dbReference>
<proteinExistence type="predicted"/>